<gene>
    <name evidence="5" type="ORF">KI688_008825</name>
</gene>
<dbReference type="EMBL" id="JAHRHY010000003">
    <property type="protein sequence ID" value="KAG9071279.1"/>
    <property type="molecule type" value="Genomic_DNA"/>
</dbReference>
<evidence type="ECO:0000313" key="5">
    <source>
        <dbReference type="EMBL" id="KAG9071279.1"/>
    </source>
</evidence>
<dbReference type="AlphaFoldDB" id="A0A9P7Y4D8"/>
<proteinExistence type="predicted"/>
<evidence type="ECO:0000259" key="4">
    <source>
        <dbReference type="Pfam" id="PF20147"/>
    </source>
</evidence>
<dbReference type="GO" id="GO:0043657">
    <property type="term" value="C:host cell"/>
    <property type="evidence" value="ECO:0007669"/>
    <property type="project" value="UniProtKB-SubCell"/>
</dbReference>
<keyword evidence="6" id="KW-1185">Reference proteome</keyword>
<keyword evidence="3" id="KW-0964">Secreted</keyword>
<evidence type="ECO:0000256" key="3">
    <source>
        <dbReference type="ARBA" id="ARBA00022525"/>
    </source>
</evidence>
<dbReference type="Pfam" id="PF20147">
    <property type="entry name" value="Crinkler"/>
    <property type="match status" value="1"/>
</dbReference>
<dbReference type="GO" id="GO:0005576">
    <property type="term" value="C:extracellular region"/>
    <property type="evidence" value="ECO:0007669"/>
    <property type="project" value="UniProtKB-SubCell"/>
</dbReference>
<reference evidence="5" key="1">
    <citation type="submission" date="2021-06" db="EMBL/GenBank/DDBJ databases">
        <title>Genome Sequence of Mortierella hyaline Strain SCG-10, a Cold-Adapted, Nitrate-Reducing Fungus Isolated from Soil in Minnesota, USA.</title>
        <authorList>
            <person name="Aldossari N."/>
        </authorList>
    </citation>
    <scope>NUCLEOTIDE SEQUENCE</scope>
    <source>
        <strain evidence="5">SCG-10</strain>
    </source>
</reference>
<comment type="subcellular location">
    <subcellularLocation>
        <location evidence="1">Host cell</location>
    </subcellularLocation>
    <subcellularLocation>
        <location evidence="2">Secreted</location>
    </subcellularLocation>
</comment>
<evidence type="ECO:0000313" key="6">
    <source>
        <dbReference type="Proteomes" id="UP000707451"/>
    </source>
</evidence>
<organism evidence="5 6">
    <name type="scientific">Linnemannia hyalina</name>
    <dbReference type="NCBI Taxonomy" id="64524"/>
    <lineage>
        <taxon>Eukaryota</taxon>
        <taxon>Fungi</taxon>
        <taxon>Fungi incertae sedis</taxon>
        <taxon>Mucoromycota</taxon>
        <taxon>Mortierellomycotina</taxon>
        <taxon>Mortierellomycetes</taxon>
        <taxon>Mortierellales</taxon>
        <taxon>Mortierellaceae</taxon>
        <taxon>Linnemannia</taxon>
    </lineage>
</organism>
<accession>A0A9P7Y4D8</accession>
<feature type="domain" description="Crinkler effector protein N-terminal" evidence="4">
    <location>
        <begin position="6"/>
        <end position="97"/>
    </location>
</feature>
<sequence>MVGKSLTLYCLVDGEATTNAFPVKIPSSNTVGDLKDRIRKKQSPDFDDIVANKLILYRVSIHDDGTHHDKTELNNPRTPLSKLFSKSPDDDIYIFVQRPALQVQASVPTRVSAPLSPTQLKSVPVDLIEKELAVILKGVDHHHITDPFDPKTVESSQRERLGPFYKRTLPYHNTATETSLVMLGLELDKQARTASDETLRSIVEDDIGKFNGHRVVAMVAPSGSGKTATVIDLAAKHFVVYCVCCSPDPTTSPDFEDSNFVTLAKDVERIYRNRTVGGPRTLPELLNLDSDVKARVGERVEHEFLARFLFLLLLLNKNPDLEPIQFFREQTTGGATTIGELVYKLREYDYLTIYAMLGKVQTKLQSLLVPKRLGLVIALDEAQVAATHILSGKLLSPSALSMSNNVLFDSHSQIRSNFRRGFLTPLSGTLSRMQSTLVILGTALSLQDAAHVYSAIAKPINFTRITEFPLFNEADVDKLLSDLVDMSGCEIPPAKRRKLTGRARFSVDVVKYLASRCSSKASKQAILASAVDLSIEQTLTQLRAGVREILESDNTGEAARLLCRMVLAYRLSGAKISFSSQQQSDFVDKALCRLTPHPDGIHLIMDEPMVLEAVQEELKASCKDPSFVEYLDQLYQVVTNFGVASTSKGNALEPLVRRSLQRFNGYRLVDLPFLRGVALPTWCITLRLQIDSIDTAKGFGYTIGGVRADLAFLTKCPPNKMLIACSGTRPDGAWFFSNRKYAGSLAIKFFSSRFSVDMQQSNETSSDIRACFLQADGTLNESLANIRSDYEASGTPSNLRGILRIHTEFHNVKRGMPTSHIKKDPVTRAEDVMVYINLLNMDDFFFEGIPEHKDDMVQLKKIIRYVCQG</sequence>
<dbReference type="Proteomes" id="UP000707451">
    <property type="component" value="Unassembled WGS sequence"/>
</dbReference>
<evidence type="ECO:0000256" key="2">
    <source>
        <dbReference type="ARBA" id="ARBA00004613"/>
    </source>
</evidence>
<protein>
    <recommendedName>
        <fullName evidence="4">Crinkler effector protein N-terminal domain-containing protein</fullName>
    </recommendedName>
</protein>
<dbReference type="OrthoDB" id="2420447at2759"/>
<name>A0A9P7Y4D8_9FUNG</name>
<dbReference type="InterPro" id="IPR045379">
    <property type="entry name" value="Crinkler_N"/>
</dbReference>
<comment type="caution">
    <text evidence="5">The sequence shown here is derived from an EMBL/GenBank/DDBJ whole genome shotgun (WGS) entry which is preliminary data.</text>
</comment>
<evidence type="ECO:0000256" key="1">
    <source>
        <dbReference type="ARBA" id="ARBA00004340"/>
    </source>
</evidence>